<evidence type="ECO:0000313" key="1">
    <source>
        <dbReference type="EMBL" id="JAT80769.1"/>
    </source>
</evidence>
<reference evidence="1" key="1">
    <citation type="submission" date="2015-09" db="EMBL/GenBank/DDBJ databases">
        <title>De novo assembly of Pectinophora gossypiella (Pink Bollworm) gut transcriptome.</title>
        <authorList>
            <person name="Tassone E.E."/>
        </authorList>
    </citation>
    <scope>NUCLEOTIDE SEQUENCE</scope>
</reference>
<proteinExistence type="predicted"/>
<feature type="non-terminal residue" evidence="1">
    <location>
        <position position="1"/>
    </location>
</feature>
<dbReference type="AlphaFoldDB" id="A0A1E1W1G3"/>
<protein>
    <submittedName>
        <fullName evidence="1">Uncharacterized protein</fullName>
    </submittedName>
</protein>
<dbReference type="OrthoDB" id="8058536at2759"/>
<gene>
    <name evidence="1" type="ORF">g.16872</name>
</gene>
<sequence length="164" mass="19319">VRRTPRLKYRLSNADWNRFRQLIDDKLSQLPENPIDNENECSRALALCILEAADQSFPIKRTVRDSIPMPPWWDSECSYAVRRRKEVERIYADDMSDENLHSLKNTIEETRIILRDKKLEGWRAFCASLSPRTCPSEVWRSIRCFRRAFNDSPSVSMLSPQLTD</sequence>
<organism evidence="1">
    <name type="scientific">Pectinophora gossypiella</name>
    <name type="common">Cotton pink bollworm</name>
    <name type="synonym">Depressaria gossypiella</name>
    <dbReference type="NCBI Taxonomy" id="13191"/>
    <lineage>
        <taxon>Eukaryota</taxon>
        <taxon>Metazoa</taxon>
        <taxon>Ecdysozoa</taxon>
        <taxon>Arthropoda</taxon>
        <taxon>Hexapoda</taxon>
        <taxon>Insecta</taxon>
        <taxon>Pterygota</taxon>
        <taxon>Neoptera</taxon>
        <taxon>Endopterygota</taxon>
        <taxon>Lepidoptera</taxon>
        <taxon>Glossata</taxon>
        <taxon>Ditrysia</taxon>
        <taxon>Gelechioidea</taxon>
        <taxon>Gelechiidae</taxon>
        <taxon>Apatetrinae</taxon>
        <taxon>Pectinophora</taxon>
    </lineage>
</organism>
<accession>A0A1E1W1G3</accession>
<dbReference type="EMBL" id="GDQN01010285">
    <property type="protein sequence ID" value="JAT80769.1"/>
    <property type="molecule type" value="Transcribed_RNA"/>
</dbReference>
<name>A0A1E1W1G3_PECGO</name>
<feature type="non-terminal residue" evidence="1">
    <location>
        <position position="164"/>
    </location>
</feature>